<organism evidence="7">
    <name type="scientific">Schistocephalus solidus</name>
    <name type="common">Tapeworm</name>
    <dbReference type="NCBI Taxonomy" id="70667"/>
    <lineage>
        <taxon>Eukaryota</taxon>
        <taxon>Metazoa</taxon>
        <taxon>Spiralia</taxon>
        <taxon>Lophotrochozoa</taxon>
        <taxon>Platyhelminthes</taxon>
        <taxon>Cestoda</taxon>
        <taxon>Eucestoda</taxon>
        <taxon>Diphyllobothriidea</taxon>
        <taxon>Diphyllobothriidae</taxon>
        <taxon>Schistocephalus</taxon>
    </lineage>
</organism>
<dbReference type="Gene3D" id="1.10.238.10">
    <property type="entry name" value="EF-hand"/>
    <property type="match status" value="1"/>
</dbReference>
<dbReference type="InterPro" id="IPR002048">
    <property type="entry name" value="EF_hand_dom"/>
</dbReference>
<evidence type="ECO:0000256" key="3">
    <source>
        <dbReference type="ARBA" id="ARBA00022723"/>
    </source>
</evidence>
<evidence type="ECO:0000259" key="6">
    <source>
        <dbReference type="PROSITE" id="PS50222"/>
    </source>
</evidence>
<dbReference type="InterPro" id="IPR051426">
    <property type="entry name" value="Peflin/Sorcin_CaBP"/>
</dbReference>
<dbReference type="GO" id="GO:0048306">
    <property type="term" value="F:calcium-dependent protein binding"/>
    <property type="evidence" value="ECO:0007669"/>
    <property type="project" value="UniProtKB-ARBA"/>
</dbReference>
<keyword evidence="4" id="KW-0677">Repeat</keyword>
<dbReference type="InterPro" id="IPR018247">
    <property type="entry name" value="EF_Hand_1_Ca_BS"/>
</dbReference>
<gene>
    <name evidence="7" type="primary">PDCD6</name>
    <name evidence="7" type="ORF">TR116885</name>
</gene>
<protein>
    <submittedName>
        <fullName evidence="7">Programmed cell death protein 6</fullName>
    </submittedName>
</protein>
<reference evidence="7" key="1">
    <citation type="submission" date="2016-01" db="EMBL/GenBank/DDBJ databases">
        <title>Reference transcriptome for the parasite Schistocephalus solidus: insights into the molecular evolution of parasitism.</title>
        <authorList>
            <person name="Hebert F.O."/>
            <person name="Grambauer S."/>
            <person name="Barber I."/>
            <person name="Landry C.R."/>
            <person name="Aubin-Horth N."/>
        </authorList>
    </citation>
    <scope>NUCLEOTIDE SEQUENCE</scope>
</reference>
<dbReference type="GO" id="GO:0005509">
    <property type="term" value="F:calcium ion binding"/>
    <property type="evidence" value="ECO:0007669"/>
    <property type="project" value="InterPro"/>
</dbReference>
<feature type="domain" description="EF-hand" evidence="6">
    <location>
        <begin position="70"/>
        <end position="105"/>
    </location>
</feature>
<proteinExistence type="predicted"/>
<dbReference type="PANTHER" id="PTHR46212">
    <property type="entry name" value="PEFLIN"/>
    <property type="match status" value="1"/>
</dbReference>
<dbReference type="SMART" id="SM00054">
    <property type="entry name" value="EFh"/>
    <property type="match status" value="4"/>
</dbReference>
<accession>A0A0X3NRF3</accession>
<dbReference type="InterPro" id="IPR011992">
    <property type="entry name" value="EF-hand-dom_pair"/>
</dbReference>
<dbReference type="AlphaFoldDB" id="A0A0X3NRF3"/>
<evidence type="ECO:0000256" key="2">
    <source>
        <dbReference type="ARBA" id="ARBA00022490"/>
    </source>
</evidence>
<dbReference type="Pfam" id="PF13499">
    <property type="entry name" value="EF-hand_7"/>
    <property type="match status" value="2"/>
</dbReference>
<name>A0A0X3NRF3_SCHSO</name>
<keyword evidence="3" id="KW-0479">Metal-binding</keyword>
<dbReference type="PROSITE" id="PS00018">
    <property type="entry name" value="EF_HAND_1"/>
    <property type="match status" value="2"/>
</dbReference>
<dbReference type="EMBL" id="GEEE01020841">
    <property type="protein sequence ID" value="JAP42384.1"/>
    <property type="molecule type" value="Transcribed_RNA"/>
</dbReference>
<keyword evidence="5" id="KW-0106">Calcium</keyword>
<comment type="subcellular location">
    <subcellularLocation>
        <location evidence="1">Cytoplasm</location>
    </subcellularLocation>
</comment>
<feature type="domain" description="EF-hand" evidence="6">
    <location>
        <begin position="3"/>
        <end position="38"/>
    </location>
</feature>
<evidence type="ECO:0000256" key="4">
    <source>
        <dbReference type="ARBA" id="ARBA00022737"/>
    </source>
</evidence>
<sequence>MAGSTDHLWQIFRRIDKDGNGRLSDTEIQQALSNGTWAPFSILTVKEMIDLFSKSRSDYLNFQEFTSLWNFVQNWQNFFSACDTDNSGYIDFNELKKALTSSGYRLSDSILHFMMFKFDRQKNNVIYFDDFIRLCVMLQKLTREFRTLDTDLDGWITVGYEAFLYHMFLCFS</sequence>
<dbReference type="GO" id="GO:0005737">
    <property type="term" value="C:cytoplasm"/>
    <property type="evidence" value="ECO:0007669"/>
    <property type="project" value="UniProtKB-SubCell"/>
</dbReference>
<keyword evidence="2" id="KW-0963">Cytoplasm</keyword>
<evidence type="ECO:0000256" key="5">
    <source>
        <dbReference type="ARBA" id="ARBA00022837"/>
    </source>
</evidence>
<dbReference type="SUPFAM" id="SSF47473">
    <property type="entry name" value="EF-hand"/>
    <property type="match status" value="1"/>
</dbReference>
<dbReference type="PANTHER" id="PTHR46212:SF9">
    <property type="entry name" value="PROGRAMMED CELL DEATH PROTEIN 6"/>
    <property type="match status" value="1"/>
</dbReference>
<evidence type="ECO:0000313" key="7">
    <source>
        <dbReference type="EMBL" id="JAP42384.1"/>
    </source>
</evidence>
<evidence type="ECO:0000256" key="1">
    <source>
        <dbReference type="ARBA" id="ARBA00004496"/>
    </source>
</evidence>
<dbReference type="PROSITE" id="PS50222">
    <property type="entry name" value="EF_HAND_2"/>
    <property type="match status" value="2"/>
</dbReference>